<evidence type="ECO:0008006" key="3">
    <source>
        <dbReference type="Google" id="ProtNLM"/>
    </source>
</evidence>
<evidence type="ECO:0000313" key="2">
    <source>
        <dbReference type="EMBL" id="KKM18048.1"/>
    </source>
</evidence>
<accession>A0A0F9K7M1</accession>
<feature type="non-terminal residue" evidence="2">
    <location>
        <position position="1034"/>
    </location>
</feature>
<dbReference type="InterPro" id="IPR011050">
    <property type="entry name" value="Pectin_lyase_fold/virulence"/>
</dbReference>
<comment type="caution">
    <text evidence="2">The sequence shown here is derived from an EMBL/GenBank/DDBJ whole genome shotgun (WGS) entry which is preliminary data.</text>
</comment>
<dbReference type="InterPro" id="IPR012334">
    <property type="entry name" value="Pectin_lyas_fold"/>
</dbReference>
<sequence length="1034" mass="105763">GAISAANTANTAGKTFSIGVCPATYNESISWPNSTAGNTYSALLIRGLGASDSHDDFDQVYWSTNQAGVSPIELDATNPVGMQIENIVFNAVGGQPAIDWSAGINLSGHAINCEFRDPVEMETAGFWFHHCLFSADFDGEDSDDVFFIDCKFGTNAGIDLSSDTFSGVTVIGCDFVGGTSPKIQLTAGAVMNIIGNTFTGSNVNDCISIDTDTTVSQVHDIVISGNLFTYRMATNGALIRLTSDTGVSAGEIWNVGITGNTFTDLFTSGQSATTAWVKITGNANNKIFGIIVADNTFGANSSQGDTIEDRSGWTVLADYLERSVLGPNTLVGKVKYEVTNGANNLIIPASADDNGPGDSGALPTDEHNLLDGSSHPDTAADALTRGSLIAGNATPAWDELLIGGSARLLQSDGSDPSWIAVSGDITIAAGGAVTVAGTHSGSAHHTETHVPESHTGQGATAAELETLTDTSNADSLHKHDHGVLDGRSDDDHSQYPLLAGRSGGQTLIGGTGNTQDLTLQSTAGAIRGSVFLGSSSVFELTESTGGLQLPTTGVNAGILIGGDGLIYRSAPNILRTPDSLTVDSDLKVSGSLNLDADSTLTISSGSVTATGSYHTIAGESGADDNLDLIVGGVDGDLLILRPSSDAVTITVRHNQNAANANNILLSTNSAATLDDEDDVLVLLYDAGLDTNGAWIEVVRNNPNTAVDHGVIAGLGDDDHTQYILHSLAGAASDFLVASGANTFVKKTLAETGAILEGDIVHDNLQSIPANDHIDHTGVTLTAGSGIAGGGDISSSISFDLDINSLAAAVIAAGDFVPFWDITATATNKKITFANFEGTLSHDNLADFTGDEHFTQANITTVGTISSGTWQGTTVAINQGGTGQTTAQAAIDALSAVSGATNEHVLTKDTGTGNAKWKAAAGGGVHTILDGSTHSDSVADGVTRGSIIYGNATPKWDELVVGGADTFLGSDGTDVSYRTKTQVLTSLNVADGADVTGSNAPQAHKDSHDPNDGGDALDTANAAEISVVVGAGTGT</sequence>
<protein>
    <recommendedName>
        <fullName evidence="3">Right handed beta helix domain-containing protein</fullName>
    </recommendedName>
</protein>
<feature type="compositionally biased region" description="Basic and acidic residues" evidence="1">
    <location>
        <begin position="475"/>
        <end position="493"/>
    </location>
</feature>
<feature type="region of interest" description="Disordered" evidence="1">
    <location>
        <begin position="437"/>
        <end position="458"/>
    </location>
</feature>
<dbReference type="Gene3D" id="2.160.20.10">
    <property type="entry name" value="Single-stranded right-handed beta-helix, Pectin lyase-like"/>
    <property type="match status" value="1"/>
</dbReference>
<dbReference type="EMBL" id="LAZR01014313">
    <property type="protein sequence ID" value="KKM18048.1"/>
    <property type="molecule type" value="Genomic_DNA"/>
</dbReference>
<evidence type="ECO:0000256" key="1">
    <source>
        <dbReference type="SAM" id="MobiDB-lite"/>
    </source>
</evidence>
<dbReference type="SUPFAM" id="SSF51126">
    <property type="entry name" value="Pectin lyase-like"/>
    <property type="match status" value="1"/>
</dbReference>
<proteinExistence type="predicted"/>
<reference evidence="2" key="1">
    <citation type="journal article" date="2015" name="Nature">
        <title>Complex archaea that bridge the gap between prokaryotes and eukaryotes.</title>
        <authorList>
            <person name="Spang A."/>
            <person name="Saw J.H."/>
            <person name="Jorgensen S.L."/>
            <person name="Zaremba-Niedzwiedzka K."/>
            <person name="Martijn J."/>
            <person name="Lind A.E."/>
            <person name="van Eijk R."/>
            <person name="Schleper C."/>
            <person name="Guy L."/>
            <person name="Ettema T.J."/>
        </authorList>
    </citation>
    <scope>NUCLEOTIDE SEQUENCE</scope>
</reference>
<dbReference type="AlphaFoldDB" id="A0A0F9K7M1"/>
<feature type="region of interest" description="Disordered" evidence="1">
    <location>
        <begin position="991"/>
        <end position="1016"/>
    </location>
</feature>
<name>A0A0F9K7M1_9ZZZZ</name>
<feature type="non-terminal residue" evidence="2">
    <location>
        <position position="1"/>
    </location>
</feature>
<gene>
    <name evidence="2" type="ORF">LCGC14_1669620</name>
</gene>
<feature type="region of interest" description="Disordered" evidence="1">
    <location>
        <begin position="472"/>
        <end position="506"/>
    </location>
</feature>
<organism evidence="2">
    <name type="scientific">marine sediment metagenome</name>
    <dbReference type="NCBI Taxonomy" id="412755"/>
    <lineage>
        <taxon>unclassified sequences</taxon>
        <taxon>metagenomes</taxon>
        <taxon>ecological metagenomes</taxon>
    </lineage>
</organism>